<proteinExistence type="predicted"/>
<dbReference type="Proteomes" id="UP000071859">
    <property type="component" value="Unassembled WGS sequence"/>
</dbReference>
<keyword evidence="1" id="KW-0472">Membrane</keyword>
<dbReference type="EMBL" id="FCOX02000009">
    <property type="protein sequence ID" value="SAK66605.1"/>
    <property type="molecule type" value="Genomic_DNA"/>
</dbReference>
<reference evidence="2" key="1">
    <citation type="submission" date="2016-01" db="EMBL/GenBank/DDBJ databases">
        <authorList>
            <person name="Peeters C."/>
        </authorList>
    </citation>
    <scope>NUCLEOTIDE SEQUENCE</scope>
    <source>
        <strain evidence="2">LMG 29321</strain>
    </source>
</reference>
<organism evidence="2 3">
    <name type="scientific">Caballeronia calidae</name>
    <dbReference type="NCBI Taxonomy" id="1777139"/>
    <lineage>
        <taxon>Bacteria</taxon>
        <taxon>Pseudomonadati</taxon>
        <taxon>Pseudomonadota</taxon>
        <taxon>Betaproteobacteria</taxon>
        <taxon>Burkholderiales</taxon>
        <taxon>Burkholderiaceae</taxon>
        <taxon>Caballeronia</taxon>
    </lineage>
</organism>
<dbReference type="AlphaFoldDB" id="A0A158B952"/>
<feature type="transmembrane region" description="Helical" evidence="1">
    <location>
        <begin position="129"/>
        <end position="149"/>
    </location>
</feature>
<dbReference type="Gene3D" id="1.20.120.20">
    <property type="entry name" value="Apolipoprotein"/>
    <property type="match status" value="1"/>
</dbReference>
<dbReference type="OrthoDB" id="7524818at2"/>
<evidence type="ECO:0000313" key="3">
    <source>
        <dbReference type="Proteomes" id="UP000071859"/>
    </source>
</evidence>
<name>A0A158B952_9BURK</name>
<keyword evidence="1" id="KW-1133">Transmembrane helix</keyword>
<comment type="caution">
    <text evidence="2">The sequence shown here is derived from an EMBL/GenBank/DDBJ whole genome shotgun (WGS) entry which is preliminary data.</text>
</comment>
<protein>
    <submittedName>
        <fullName evidence="2">Apolipoprotein A1/A4/E domain protein</fullName>
    </submittedName>
</protein>
<evidence type="ECO:0000313" key="2">
    <source>
        <dbReference type="EMBL" id="SAK66605.1"/>
    </source>
</evidence>
<keyword evidence="3" id="KW-1185">Reference proteome</keyword>
<dbReference type="NCBIfam" id="NF033916">
    <property type="entry name" value="antiphage_ZorA_3"/>
    <property type="match status" value="1"/>
</dbReference>
<feature type="transmembrane region" description="Helical" evidence="1">
    <location>
        <begin position="169"/>
        <end position="189"/>
    </location>
</feature>
<feature type="transmembrane region" description="Helical" evidence="1">
    <location>
        <begin position="12"/>
        <end position="34"/>
    </location>
</feature>
<keyword evidence="1" id="KW-0812">Transmembrane</keyword>
<dbReference type="SUPFAM" id="SSF58113">
    <property type="entry name" value="Apolipoprotein A-I"/>
    <property type="match status" value="1"/>
</dbReference>
<evidence type="ECO:0000256" key="1">
    <source>
        <dbReference type="SAM" id="Phobius"/>
    </source>
</evidence>
<accession>A0A158B952</accession>
<gene>
    <name evidence="2" type="ORF">AWB78_02425</name>
</gene>
<sequence>MNILNTLSHAPWVSQTCAFVLLVLVAAFFGHFVLKCFRRRATLLKLVNGLKTLRKDESPDALFGKAGDLEHLWKEFGETLLDETEFNSITGQYDLKAKRASMPSEQFFSQHAVVDSFVWTEFYKHLPGILTGIGIIGTFFGVLHGLQAFNISDNAALVRTSLSNLLGSVSEAFLVSAFAIFFAMVITFVEKLLLARLYKQAETLTAEIDRRYVAGAGEAMLQELVHSTNRYVTNSETLKDALVSDLKGILVSLSESQIAAQEKIVEALKANEKSTSSLGEKIGDHIAKGVSEAVAEPMAALKKAVETATGTQTTAVGTLLTDTIIALKDSLRDLFGEQLTGINEMQQKTIETLQGAVARMEHLTQSLETTGARTTETMAGAIAKAIEGMDARQDLMARKMSEVVDEMKKTSEGAQTAVNEKLESAISGLSCKMTDLVAKLTESVSASTDSTNQKLGAALNGVSQTVETLVSTLSQLVAKSQDATNEKLTKAVGDVSANVEKLVNGLSQSVVNAQEKSNATLEGAVSTVNDKVGGFLRGITEQAARAEAENIERQKWLSEQAEANATAMRAALEGTTTEMKALVAGTRAAVDTMRQSVDSMRNATSDTVAKMNSGAETMFGAANEFSKAGSSLSGVLQQSEATTAKLAIAAGSVETAAQAMRRVVDDYSTTRDQLLQTVIEARKIVDDAKNNSLSSGKVLAEIRDATDALSAAHTEIDSFMTKVAEVMGKSTLAFQAELKESIITANRGLVDTTAEVTSLLARSIARLANATRPVLAERVQ</sequence>
<dbReference type="RefSeq" id="WP_062604756.1">
    <property type="nucleotide sequence ID" value="NZ_FCOX02000009.1"/>
</dbReference>